<proteinExistence type="predicted"/>
<evidence type="ECO:0000313" key="4">
    <source>
        <dbReference type="Proteomes" id="UP000321089"/>
    </source>
</evidence>
<dbReference type="AlphaFoldDB" id="A0A2S7F9E5"/>
<dbReference type="KEGG" id="cbut:ATN24_05555"/>
<accession>A0A2S7F9E5</accession>
<reference evidence="2 3" key="1">
    <citation type="submission" date="2016-01" db="EMBL/GenBank/DDBJ databases">
        <title>Characterization of the Clostridium difficile lineages that are prevalent in Hong Kong and China.</title>
        <authorList>
            <person name="Kwok J.S.-L."/>
            <person name="Lam W.-Y."/>
            <person name="Ip M."/>
            <person name="Chan T.-F."/>
            <person name="Hawkey P.M."/>
            <person name="Tsui S.K.-W."/>
        </authorList>
    </citation>
    <scope>NUCLEOTIDE SEQUENCE [LARGE SCALE GENOMIC DNA]</scope>
    <source>
        <strain evidence="2 3">300064</strain>
    </source>
</reference>
<dbReference type="Proteomes" id="UP000238081">
    <property type="component" value="Unassembled WGS sequence"/>
</dbReference>
<evidence type="ECO:0000313" key="3">
    <source>
        <dbReference type="Proteomes" id="UP000238081"/>
    </source>
</evidence>
<dbReference type="OrthoDB" id="2652925at2"/>
<gene>
    <name evidence="2" type="ORF">AWN73_14735</name>
    <name evidence="1" type="ORF">CBU02nite_28630</name>
</gene>
<protein>
    <submittedName>
        <fullName evidence="2">Uncharacterized protein</fullName>
    </submittedName>
</protein>
<evidence type="ECO:0000313" key="1">
    <source>
        <dbReference type="EMBL" id="GEQ22357.1"/>
    </source>
</evidence>
<evidence type="ECO:0000313" key="2">
    <source>
        <dbReference type="EMBL" id="PPV14124.1"/>
    </source>
</evidence>
<dbReference type="EMBL" id="BKBC01000046">
    <property type="protein sequence ID" value="GEQ22357.1"/>
    <property type="molecule type" value="Genomic_DNA"/>
</dbReference>
<dbReference type="EMBL" id="LRDH01000112">
    <property type="protein sequence ID" value="PPV14124.1"/>
    <property type="molecule type" value="Genomic_DNA"/>
</dbReference>
<comment type="caution">
    <text evidence="2">The sequence shown here is derived from an EMBL/GenBank/DDBJ whole genome shotgun (WGS) entry which is preliminary data.</text>
</comment>
<name>A0A2S7F9E5_CLOBU</name>
<dbReference type="Proteomes" id="UP000321089">
    <property type="component" value="Unassembled WGS sequence"/>
</dbReference>
<dbReference type="RefSeq" id="WP_027636837.1">
    <property type="nucleotide sequence ID" value="NZ_BKBC01000046.1"/>
</dbReference>
<reference evidence="1 4" key="2">
    <citation type="submission" date="2019-07" db="EMBL/GenBank/DDBJ databases">
        <title>Whole genome shotgun sequence of Clostridium butyricum NBRC 3858.</title>
        <authorList>
            <person name="Hosoyama A."/>
            <person name="Uohara A."/>
            <person name="Ohji S."/>
            <person name="Ichikawa N."/>
        </authorList>
    </citation>
    <scope>NUCLEOTIDE SEQUENCE [LARGE SCALE GENOMIC DNA]</scope>
    <source>
        <strain evidence="1 4">NBRC 3858</strain>
    </source>
</reference>
<organism evidence="2 3">
    <name type="scientific">Clostridium butyricum</name>
    <dbReference type="NCBI Taxonomy" id="1492"/>
    <lineage>
        <taxon>Bacteria</taxon>
        <taxon>Bacillati</taxon>
        <taxon>Bacillota</taxon>
        <taxon>Clostridia</taxon>
        <taxon>Eubacteriales</taxon>
        <taxon>Clostridiaceae</taxon>
        <taxon>Clostridium</taxon>
    </lineage>
</organism>
<sequence length="109" mass="13088">MNKGVYEKVEFEIPKKWRLTFNKLLKVNPSQINNYDESIWDEFSEDIINMINHESNITLDIGWYPQFDRNGYYGLVLIEDNQWSKPVETLVTRDTKELIDKINIILNKY</sequence>